<proteinExistence type="predicted"/>
<sequence length="247" mass="26679">MVMEEGTRVGLLVPELLGGLIDGQHTDYNPCTNSLSTLSQQLDNHVSRMTHAQINSPTEYLLIEASIPKGAEKTTQDSMSASYITALPYLASWLSNVSSGIISQWLRHKGYVSHITAYRIFNGIAALGPAVSLIIITQLGCDSVSIIILFTITLLFNGCYFGGSKLGVLDLGVNFAGTMSGISGTITGVTGIIAPTIVGAVTNYHGSMRASSNTYRSIGHTVWFLKIKNGLSRFVKFWKKETGNTYY</sequence>
<organism evidence="6">
    <name type="scientific">Timema shepardi</name>
    <name type="common">Walking stick</name>
    <dbReference type="NCBI Taxonomy" id="629360"/>
    <lineage>
        <taxon>Eukaryota</taxon>
        <taxon>Metazoa</taxon>
        <taxon>Ecdysozoa</taxon>
        <taxon>Arthropoda</taxon>
        <taxon>Hexapoda</taxon>
        <taxon>Insecta</taxon>
        <taxon>Pterygota</taxon>
        <taxon>Neoptera</taxon>
        <taxon>Polyneoptera</taxon>
        <taxon>Phasmatodea</taxon>
        <taxon>Timematodea</taxon>
        <taxon>Timematoidea</taxon>
        <taxon>Timematidae</taxon>
        <taxon>Timema</taxon>
    </lineage>
</organism>
<evidence type="ECO:0000256" key="3">
    <source>
        <dbReference type="ARBA" id="ARBA00022989"/>
    </source>
</evidence>
<protein>
    <submittedName>
        <fullName evidence="6">Uncharacterized protein</fullName>
    </submittedName>
</protein>
<dbReference type="SUPFAM" id="SSF103473">
    <property type="entry name" value="MFS general substrate transporter"/>
    <property type="match status" value="1"/>
</dbReference>
<keyword evidence="4 5" id="KW-0472">Membrane</keyword>
<feature type="transmembrane region" description="Helical" evidence="5">
    <location>
        <begin position="175"/>
        <end position="201"/>
    </location>
</feature>
<dbReference type="GO" id="GO:0006820">
    <property type="term" value="P:monoatomic anion transport"/>
    <property type="evidence" value="ECO:0007669"/>
    <property type="project" value="TreeGrafter"/>
</dbReference>
<accession>A0A7R9B1K7</accession>
<dbReference type="EMBL" id="OC004601">
    <property type="protein sequence ID" value="CAD7264652.1"/>
    <property type="molecule type" value="Genomic_DNA"/>
</dbReference>
<dbReference type="PANTHER" id="PTHR11662">
    <property type="entry name" value="SOLUTE CARRIER FAMILY 17"/>
    <property type="match status" value="1"/>
</dbReference>
<dbReference type="PANTHER" id="PTHR11662:SF399">
    <property type="entry name" value="FI19708P1-RELATED"/>
    <property type="match status" value="1"/>
</dbReference>
<evidence type="ECO:0000256" key="2">
    <source>
        <dbReference type="ARBA" id="ARBA00022692"/>
    </source>
</evidence>
<comment type="subcellular location">
    <subcellularLocation>
        <location evidence="1">Membrane</location>
        <topology evidence="1">Multi-pass membrane protein</topology>
    </subcellularLocation>
</comment>
<dbReference type="InterPro" id="IPR036259">
    <property type="entry name" value="MFS_trans_sf"/>
</dbReference>
<keyword evidence="2 5" id="KW-0812">Transmembrane</keyword>
<evidence type="ECO:0000313" key="6">
    <source>
        <dbReference type="EMBL" id="CAD7264652.1"/>
    </source>
</evidence>
<evidence type="ECO:0000256" key="4">
    <source>
        <dbReference type="ARBA" id="ARBA00023136"/>
    </source>
</evidence>
<keyword evidence="3 5" id="KW-1133">Transmembrane helix</keyword>
<name>A0A7R9B1K7_TIMSH</name>
<dbReference type="InterPro" id="IPR050382">
    <property type="entry name" value="MFS_Na/Anion_cotransporter"/>
</dbReference>
<reference evidence="6" key="1">
    <citation type="submission" date="2020-11" db="EMBL/GenBank/DDBJ databases">
        <authorList>
            <person name="Tran Van P."/>
        </authorList>
    </citation>
    <scope>NUCLEOTIDE SEQUENCE</scope>
</reference>
<dbReference type="GO" id="GO:0016020">
    <property type="term" value="C:membrane"/>
    <property type="evidence" value="ECO:0007669"/>
    <property type="project" value="UniProtKB-SubCell"/>
</dbReference>
<dbReference type="AlphaFoldDB" id="A0A7R9B1K7"/>
<gene>
    <name evidence="6" type="ORF">TSIB3V08_LOCUS8702</name>
</gene>
<evidence type="ECO:0000256" key="5">
    <source>
        <dbReference type="SAM" id="Phobius"/>
    </source>
</evidence>
<feature type="transmembrane region" description="Helical" evidence="5">
    <location>
        <begin position="144"/>
        <end position="163"/>
    </location>
</feature>
<feature type="transmembrane region" description="Helical" evidence="5">
    <location>
        <begin position="86"/>
        <end position="106"/>
    </location>
</feature>
<feature type="transmembrane region" description="Helical" evidence="5">
    <location>
        <begin position="118"/>
        <end position="137"/>
    </location>
</feature>
<evidence type="ECO:0000256" key="1">
    <source>
        <dbReference type="ARBA" id="ARBA00004141"/>
    </source>
</evidence>
<dbReference type="GO" id="GO:0022857">
    <property type="term" value="F:transmembrane transporter activity"/>
    <property type="evidence" value="ECO:0007669"/>
    <property type="project" value="TreeGrafter"/>
</dbReference>